<dbReference type="OrthoDB" id="124644at2759"/>
<evidence type="ECO:0000259" key="1">
    <source>
        <dbReference type="Pfam" id="PF20209"/>
    </source>
</evidence>
<name>A0A8T1TKP7_9STRA</name>
<dbReference type="InterPro" id="IPR046700">
    <property type="entry name" value="DUF6570"/>
</dbReference>
<dbReference type="AlphaFoldDB" id="A0A8T1TKP7"/>
<comment type="caution">
    <text evidence="2">The sequence shown here is derived from an EMBL/GenBank/DDBJ whole genome shotgun (WGS) entry which is preliminary data.</text>
</comment>
<proteinExistence type="predicted"/>
<sequence length="329" mass="37261">MDLNNVFAVYVIDGYYDADALMFTNRRRLLNAGEENLREQLRKQYDCSDICPAIADMLLSGGGVVRREGPVQLHICGECDEALKDDRIPTFSVKNGFYIGTLPDNLEDSTIVERLMTQPVTVVAFTRVMREGDHCAIRSHRMAFEATPGPPATLLPPNLHQLECYRVVLAGAFTDAQKAKVQKMHLLRRSIVDNLLAFYKLYNRFFSEMSIDLERLDDQSHLMPEQAADATAPSLDEVEVEQDRVAGEGDGGYIESNEEEAVIERNLVVLEDHVPTVRDNFEFVVEMDPGAQNERRFLARHSSRHCRNDGEDIFARVFPPLVPIWTRAS</sequence>
<feature type="domain" description="DUF6570" evidence="1">
    <location>
        <begin position="86"/>
        <end position="217"/>
    </location>
</feature>
<evidence type="ECO:0000313" key="3">
    <source>
        <dbReference type="Proteomes" id="UP000688947"/>
    </source>
</evidence>
<accession>A0A8T1TKP7</accession>
<organism evidence="2 3">
    <name type="scientific">Phytophthora cactorum</name>
    <dbReference type="NCBI Taxonomy" id="29920"/>
    <lineage>
        <taxon>Eukaryota</taxon>
        <taxon>Sar</taxon>
        <taxon>Stramenopiles</taxon>
        <taxon>Oomycota</taxon>
        <taxon>Peronosporomycetes</taxon>
        <taxon>Peronosporales</taxon>
        <taxon>Peronosporaceae</taxon>
        <taxon>Phytophthora</taxon>
    </lineage>
</organism>
<dbReference type="Proteomes" id="UP000688947">
    <property type="component" value="Unassembled WGS sequence"/>
</dbReference>
<evidence type="ECO:0000313" key="2">
    <source>
        <dbReference type="EMBL" id="KAG6941884.1"/>
    </source>
</evidence>
<dbReference type="Pfam" id="PF20209">
    <property type="entry name" value="DUF6570"/>
    <property type="match status" value="1"/>
</dbReference>
<protein>
    <recommendedName>
        <fullName evidence="1">DUF6570 domain-containing protein</fullName>
    </recommendedName>
</protein>
<gene>
    <name evidence="2" type="ORF">JG687_00019386</name>
</gene>
<dbReference type="EMBL" id="JAENGZ010003259">
    <property type="protein sequence ID" value="KAG6941884.1"/>
    <property type="molecule type" value="Genomic_DNA"/>
</dbReference>
<reference evidence="2" key="1">
    <citation type="submission" date="2021-01" db="EMBL/GenBank/DDBJ databases">
        <title>Phytophthora aleatoria, a newly-described species from Pinus radiata is distinct from Phytophthora cactorum isolates based on comparative genomics.</title>
        <authorList>
            <person name="Mcdougal R."/>
            <person name="Panda P."/>
            <person name="Williams N."/>
            <person name="Studholme D.J."/>
        </authorList>
    </citation>
    <scope>NUCLEOTIDE SEQUENCE</scope>
    <source>
        <strain evidence="2">NZFS 3830</strain>
    </source>
</reference>